<dbReference type="Proteomes" id="UP000634308">
    <property type="component" value="Unassembled WGS sequence"/>
</dbReference>
<dbReference type="EMBL" id="BMQM01000025">
    <property type="protein sequence ID" value="GGR67318.1"/>
    <property type="molecule type" value="Genomic_DNA"/>
</dbReference>
<reference evidence="2" key="1">
    <citation type="journal article" date="2019" name="Int. J. Syst. Evol. Microbiol.">
        <title>The Global Catalogue of Microorganisms (GCM) 10K type strain sequencing project: providing services to taxonomists for standard genome sequencing and annotation.</title>
        <authorList>
            <consortium name="The Broad Institute Genomics Platform"/>
            <consortium name="The Broad Institute Genome Sequencing Center for Infectious Disease"/>
            <person name="Wu L."/>
            <person name="Ma J."/>
        </authorList>
    </citation>
    <scope>NUCLEOTIDE SEQUENCE [LARGE SCALE GENOMIC DNA]</scope>
    <source>
        <strain evidence="2">JCM 31404</strain>
    </source>
</reference>
<evidence type="ECO:0000313" key="2">
    <source>
        <dbReference type="Proteomes" id="UP000634308"/>
    </source>
</evidence>
<sequence>MSAPPYALIDRASRDGRNWKYNPLEEVFPYFEDGRTAGIRLTYETLNFRGQDVQVAAKAAVEQVNRLDDRTADVWRVILWKAAEKGVGNTNVYTRIHIDTREVAQLLGYKKHHKGGMKPEHLLEVHNALEHLERMKIYLTPDVKGTLEQDAGQTKGKRKSKQLVKAREEKVISVMAREIDRNLLGQECHMVWELALGDWARFFPRSYSPMFKALVELPNRSGVHRWAKRIGTELVLLYRQDARGPAVKRLKWSTILDRAGLMREIEELRRSPNRSRITKYAEGAMDALKEIGVVQDWRIDPDALARINDGLGKPGNFETWLDAMVEITAPQEVLGILDTITAPKKKA</sequence>
<name>A0ABQ2RXY6_9DEIO</name>
<proteinExistence type="predicted"/>
<gene>
    <name evidence="1" type="ORF">GCM10008959_31870</name>
</gene>
<keyword evidence="2" id="KW-1185">Reference proteome</keyword>
<protein>
    <submittedName>
        <fullName evidence="1">Uncharacterized protein</fullName>
    </submittedName>
</protein>
<accession>A0ABQ2RXY6</accession>
<organism evidence="1 2">
    <name type="scientific">Deinococcus seoulensis</name>
    <dbReference type="NCBI Taxonomy" id="1837379"/>
    <lineage>
        <taxon>Bacteria</taxon>
        <taxon>Thermotogati</taxon>
        <taxon>Deinococcota</taxon>
        <taxon>Deinococci</taxon>
        <taxon>Deinococcales</taxon>
        <taxon>Deinococcaceae</taxon>
        <taxon>Deinococcus</taxon>
    </lineage>
</organism>
<evidence type="ECO:0000313" key="1">
    <source>
        <dbReference type="EMBL" id="GGR67318.1"/>
    </source>
</evidence>
<comment type="caution">
    <text evidence="1">The sequence shown here is derived from an EMBL/GenBank/DDBJ whole genome shotgun (WGS) entry which is preliminary data.</text>
</comment>